<keyword evidence="2" id="KW-0732">Signal</keyword>
<evidence type="ECO:0000313" key="3">
    <source>
        <dbReference type="EMBL" id="KAF2003486.1"/>
    </source>
</evidence>
<name>A0A6A5X0Q2_9PLEO</name>
<evidence type="ECO:0000256" key="1">
    <source>
        <dbReference type="SAM" id="MobiDB-lite"/>
    </source>
</evidence>
<sequence>MYSRFIITGALFSTIAAAIPYSLHPRSLATHSQKVRSAANDKDTLIPHEVCRHFSTSTPENPRRSLGDGDAYFRECFTLNSGISTVYNFELIEQESLPDTPEHPREPSELDNDWCFEALEELMKLTSEQKARDLDGLMVTQSASVDRQPWKLTALAQPYEYYNPDGIKPALQKIKDVCGILQGSDYIREYAPGADLSKPYPEVSKSPKKAGVNNSTRPGTNFGSATDISTDFKFGFRLDVLKPEASLSEGPCTIG</sequence>
<proteinExistence type="predicted"/>
<keyword evidence="4" id="KW-1185">Reference proteome</keyword>
<accession>A0A6A5X0Q2</accession>
<evidence type="ECO:0000313" key="4">
    <source>
        <dbReference type="Proteomes" id="UP000799779"/>
    </source>
</evidence>
<feature type="region of interest" description="Disordered" evidence="1">
    <location>
        <begin position="197"/>
        <end position="224"/>
    </location>
</feature>
<dbReference type="Proteomes" id="UP000799779">
    <property type="component" value="Unassembled WGS sequence"/>
</dbReference>
<gene>
    <name evidence="3" type="ORF">P154DRAFT_573085</name>
</gene>
<dbReference type="AlphaFoldDB" id="A0A6A5X0Q2"/>
<protein>
    <submittedName>
        <fullName evidence="3">Uncharacterized protein</fullName>
    </submittedName>
</protein>
<feature type="chain" id="PRO_5025487002" evidence="2">
    <location>
        <begin position="19"/>
        <end position="255"/>
    </location>
</feature>
<evidence type="ECO:0000256" key="2">
    <source>
        <dbReference type="SAM" id="SignalP"/>
    </source>
</evidence>
<dbReference type="EMBL" id="ML977572">
    <property type="protein sequence ID" value="KAF2003486.1"/>
    <property type="molecule type" value="Genomic_DNA"/>
</dbReference>
<organism evidence="3 4">
    <name type="scientific">Amniculicola lignicola CBS 123094</name>
    <dbReference type="NCBI Taxonomy" id="1392246"/>
    <lineage>
        <taxon>Eukaryota</taxon>
        <taxon>Fungi</taxon>
        <taxon>Dikarya</taxon>
        <taxon>Ascomycota</taxon>
        <taxon>Pezizomycotina</taxon>
        <taxon>Dothideomycetes</taxon>
        <taxon>Pleosporomycetidae</taxon>
        <taxon>Pleosporales</taxon>
        <taxon>Amniculicolaceae</taxon>
        <taxon>Amniculicola</taxon>
    </lineage>
</organism>
<feature type="signal peptide" evidence="2">
    <location>
        <begin position="1"/>
        <end position="18"/>
    </location>
</feature>
<reference evidence="3" key="1">
    <citation type="journal article" date="2020" name="Stud. Mycol.">
        <title>101 Dothideomycetes genomes: a test case for predicting lifestyles and emergence of pathogens.</title>
        <authorList>
            <person name="Haridas S."/>
            <person name="Albert R."/>
            <person name="Binder M."/>
            <person name="Bloem J."/>
            <person name="Labutti K."/>
            <person name="Salamov A."/>
            <person name="Andreopoulos B."/>
            <person name="Baker S."/>
            <person name="Barry K."/>
            <person name="Bills G."/>
            <person name="Bluhm B."/>
            <person name="Cannon C."/>
            <person name="Castanera R."/>
            <person name="Culley D."/>
            <person name="Daum C."/>
            <person name="Ezra D."/>
            <person name="Gonzalez J."/>
            <person name="Henrissat B."/>
            <person name="Kuo A."/>
            <person name="Liang C."/>
            <person name="Lipzen A."/>
            <person name="Lutzoni F."/>
            <person name="Magnuson J."/>
            <person name="Mondo S."/>
            <person name="Nolan M."/>
            <person name="Ohm R."/>
            <person name="Pangilinan J."/>
            <person name="Park H.-J."/>
            <person name="Ramirez L."/>
            <person name="Alfaro M."/>
            <person name="Sun H."/>
            <person name="Tritt A."/>
            <person name="Yoshinaga Y."/>
            <person name="Zwiers L.-H."/>
            <person name="Turgeon B."/>
            <person name="Goodwin S."/>
            <person name="Spatafora J."/>
            <person name="Crous P."/>
            <person name="Grigoriev I."/>
        </authorList>
    </citation>
    <scope>NUCLEOTIDE SEQUENCE</scope>
    <source>
        <strain evidence="3">CBS 123094</strain>
    </source>
</reference>
<feature type="compositionally biased region" description="Polar residues" evidence="1">
    <location>
        <begin position="212"/>
        <end position="224"/>
    </location>
</feature>